<feature type="transmembrane region" description="Helical" evidence="8">
    <location>
        <begin position="182"/>
        <end position="206"/>
    </location>
</feature>
<evidence type="ECO:0000256" key="7">
    <source>
        <dbReference type="ARBA" id="ARBA00023224"/>
    </source>
</evidence>
<feature type="transmembrane region" description="Helical" evidence="8">
    <location>
        <begin position="218"/>
        <end position="240"/>
    </location>
</feature>
<evidence type="ECO:0000313" key="10">
    <source>
        <dbReference type="EnsemblMetazoa" id="XP_011677017"/>
    </source>
</evidence>
<evidence type="ECO:0000256" key="4">
    <source>
        <dbReference type="ARBA" id="ARBA00023040"/>
    </source>
</evidence>
<dbReference type="Pfam" id="PF00001">
    <property type="entry name" value="7tm_1"/>
    <property type="match status" value="1"/>
</dbReference>
<keyword evidence="3 8" id="KW-1133">Transmembrane helix</keyword>
<dbReference type="PANTHER" id="PTHR24243:SF208">
    <property type="entry name" value="PYROKININ-1 RECEPTOR"/>
    <property type="match status" value="1"/>
</dbReference>
<dbReference type="Proteomes" id="UP000007110">
    <property type="component" value="Unassembled WGS sequence"/>
</dbReference>
<dbReference type="InterPro" id="IPR017452">
    <property type="entry name" value="GPCR_Rhodpsn_7TM"/>
</dbReference>
<dbReference type="PANTHER" id="PTHR24243">
    <property type="entry name" value="G-PROTEIN COUPLED RECEPTOR"/>
    <property type="match status" value="1"/>
</dbReference>
<keyword evidence="11" id="KW-1185">Reference proteome</keyword>
<name>A0A7M7HNI1_STRPU</name>
<dbReference type="PRINTS" id="PR00237">
    <property type="entry name" value="GPCRRHODOPSN"/>
</dbReference>
<evidence type="ECO:0000256" key="8">
    <source>
        <dbReference type="SAM" id="Phobius"/>
    </source>
</evidence>
<dbReference type="CDD" id="cd00637">
    <property type="entry name" value="7tm_classA_rhodopsin-like"/>
    <property type="match status" value="1"/>
</dbReference>
<keyword evidence="2 8" id="KW-0812">Transmembrane</keyword>
<accession>A0A7M7HNI1</accession>
<reference evidence="11" key="1">
    <citation type="submission" date="2015-02" db="EMBL/GenBank/DDBJ databases">
        <title>Genome sequencing for Strongylocentrotus purpuratus.</title>
        <authorList>
            <person name="Murali S."/>
            <person name="Liu Y."/>
            <person name="Vee V."/>
            <person name="English A."/>
            <person name="Wang M."/>
            <person name="Skinner E."/>
            <person name="Han Y."/>
            <person name="Muzny D.M."/>
            <person name="Worley K.C."/>
            <person name="Gibbs R.A."/>
        </authorList>
    </citation>
    <scope>NUCLEOTIDE SEQUENCE</scope>
</reference>
<dbReference type="PROSITE" id="PS50262">
    <property type="entry name" value="G_PROTEIN_RECEP_F1_2"/>
    <property type="match status" value="1"/>
</dbReference>
<keyword evidence="7" id="KW-0807">Transducer</keyword>
<dbReference type="RefSeq" id="XP_011677017.2">
    <property type="nucleotide sequence ID" value="XM_011678715.2"/>
</dbReference>
<dbReference type="OrthoDB" id="6109871at2759"/>
<keyword evidence="4" id="KW-0297">G-protein coupled receptor</keyword>
<evidence type="ECO:0000256" key="5">
    <source>
        <dbReference type="ARBA" id="ARBA00023136"/>
    </source>
</evidence>
<dbReference type="AlphaFoldDB" id="A0A7M7HNI1"/>
<evidence type="ECO:0000256" key="3">
    <source>
        <dbReference type="ARBA" id="ARBA00022989"/>
    </source>
</evidence>
<evidence type="ECO:0000313" key="11">
    <source>
        <dbReference type="Proteomes" id="UP000007110"/>
    </source>
</evidence>
<organism evidence="10 11">
    <name type="scientific">Strongylocentrotus purpuratus</name>
    <name type="common">Purple sea urchin</name>
    <dbReference type="NCBI Taxonomy" id="7668"/>
    <lineage>
        <taxon>Eukaryota</taxon>
        <taxon>Metazoa</taxon>
        <taxon>Echinodermata</taxon>
        <taxon>Eleutherozoa</taxon>
        <taxon>Echinozoa</taxon>
        <taxon>Echinoidea</taxon>
        <taxon>Euechinoidea</taxon>
        <taxon>Echinacea</taxon>
        <taxon>Camarodonta</taxon>
        <taxon>Echinidea</taxon>
        <taxon>Strongylocentrotidae</taxon>
        <taxon>Strongylocentrotus</taxon>
    </lineage>
</organism>
<dbReference type="SUPFAM" id="SSF81321">
    <property type="entry name" value="Family A G protein-coupled receptor-like"/>
    <property type="match status" value="1"/>
</dbReference>
<evidence type="ECO:0000259" key="9">
    <source>
        <dbReference type="PROSITE" id="PS50262"/>
    </source>
</evidence>
<evidence type="ECO:0000256" key="1">
    <source>
        <dbReference type="ARBA" id="ARBA00004141"/>
    </source>
</evidence>
<evidence type="ECO:0000256" key="6">
    <source>
        <dbReference type="ARBA" id="ARBA00023170"/>
    </source>
</evidence>
<dbReference type="GO" id="GO:0016020">
    <property type="term" value="C:membrane"/>
    <property type="evidence" value="ECO:0007669"/>
    <property type="project" value="UniProtKB-SubCell"/>
</dbReference>
<keyword evidence="5 8" id="KW-0472">Membrane</keyword>
<dbReference type="Gene3D" id="1.20.1070.10">
    <property type="entry name" value="Rhodopsin 7-helix transmembrane proteins"/>
    <property type="match status" value="1"/>
</dbReference>
<reference evidence="10" key="2">
    <citation type="submission" date="2021-01" db="UniProtKB">
        <authorList>
            <consortium name="EnsemblMetazoa"/>
        </authorList>
    </citation>
    <scope>IDENTIFICATION</scope>
</reference>
<dbReference type="KEGG" id="spu:105444447"/>
<sequence>MIAVIVVCGGLIVVLYWRVYRALRQQRRIRVENDLNIPSNHGQNGEFSITHKDSTRTDIETASLKNTETTRIKTAVTSLSKKVATSLKSENGTEISRCGALGSKRYDDVENVIHESISTLEIDTVHDVDTSRARLPPNLQAATDSPSKSNVGIVLTRHQNAHIGDPARPPIRLTPADRQATNMMLVITAVFVITWIPAIVATMVPATVLVEIASRNNHLYLFVVFLKHTVYISNAVNPLVYGFMNTRFRKECLNELSCRRSCRNH</sequence>
<comment type="subcellular location">
    <subcellularLocation>
        <location evidence="1">Membrane</location>
        <topology evidence="1">Multi-pass membrane protein</topology>
    </subcellularLocation>
</comment>
<dbReference type="InterPro" id="IPR000276">
    <property type="entry name" value="GPCR_Rhodpsn"/>
</dbReference>
<keyword evidence="6" id="KW-0675">Receptor</keyword>
<dbReference type="GeneID" id="105444447"/>
<feature type="domain" description="G-protein coupled receptors family 1 profile" evidence="9">
    <location>
        <begin position="1"/>
        <end position="241"/>
    </location>
</feature>
<evidence type="ECO:0000256" key="2">
    <source>
        <dbReference type="ARBA" id="ARBA00022692"/>
    </source>
</evidence>
<proteinExistence type="predicted"/>
<protein>
    <recommendedName>
        <fullName evidence="9">G-protein coupled receptors family 1 profile domain-containing protein</fullName>
    </recommendedName>
</protein>
<dbReference type="EnsemblMetazoa" id="XM_011678715">
    <property type="protein sequence ID" value="XP_011677017"/>
    <property type="gene ID" value="LOC105444447"/>
</dbReference>
<dbReference type="GO" id="GO:0004930">
    <property type="term" value="F:G protein-coupled receptor activity"/>
    <property type="evidence" value="ECO:0007669"/>
    <property type="project" value="UniProtKB-KW"/>
</dbReference>
<dbReference type="InParanoid" id="A0A7M7HNI1"/>